<protein>
    <recommendedName>
        <fullName evidence="3">tRNA threonylcarbamoyladenosine biosynthesis protein TsaE</fullName>
    </recommendedName>
    <alternativeName>
        <fullName evidence="10">t(6)A37 threonylcarbamoyladenosine biosynthesis protein TsaE</fullName>
    </alternativeName>
</protein>
<dbReference type="AlphaFoldDB" id="A0A7C4Y4K7"/>
<dbReference type="InterPro" id="IPR027417">
    <property type="entry name" value="P-loop_NTPase"/>
</dbReference>
<proteinExistence type="inferred from homology"/>
<sequence>MVSLRIVTSSPEETEKVGIKLGKKLDKEDIVLLIGELGSGKTTFVKGIAKAIGTKEDVSSPSFVIMNIYNGKKKIFHLDLYRINSINEIEFVYDFIREGIIIVEWGEKIKDEIDGKIIEVHFKILSENEREIIINAPWD</sequence>
<dbReference type="Pfam" id="PF02367">
    <property type="entry name" value="TsaE"/>
    <property type="match status" value="1"/>
</dbReference>
<dbReference type="InterPro" id="IPR003442">
    <property type="entry name" value="T6A_TsaE"/>
</dbReference>
<dbReference type="GO" id="GO:0002949">
    <property type="term" value="P:tRNA threonylcarbamoyladenosine modification"/>
    <property type="evidence" value="ECO:0007669"/>
    <property type="project" value="InterPro"/>
</dbReference>
<evidence type="ECO:0000256" key="10">
    <source>
        <dbReference type="ARBA" id="ARBA00032441"/>
    </source>
</evidence>
<evidence type="ECO:0000256" key="5">
    <source>
        <dbReference type="ARBA" id="ARBA00022694"/>
    </source>
</evidence>
<evidence type="ECO:0000313" key="11">
    <source>
        <dbReference type="EMBL" id="HGW91461.1"/>
    </source>
</evidence>
<dbReference type="EMBL" id="DTHG01000034">
    <property type="protein sequence ID" value="HGW91461.1"/>
    <property type="molecule type" value="Genomic_DNA"/>
</dbReference>
<dbReference type="Gene3D" id="3.40.50.300">
    <property type="entry name" value="P-loop containing nucleotide triphosphate hydrolases"/>
    <property type="match status" value="1"/>
</dbReference>
<dbReference type="GO" id="GO:0046872">
    <property type="term" value="F:metal ion binding"/>
    <property type="evidence" value="ECO:0007669"/>
    <property type="project" value="UniProtKB-KW"/>
</dbReference>
<comment type="subcellular location">
    <subcellularLocation>
        <location evidence="1">Cytoplasm</location>
    </subcellularLocation>
</comment>
<dbReference type="GO" id="GO:0005737">
    <property type="term" value="C:cytoplasm"/>
    <property type="evidence" value="ECO:0007669"/>
    <property type="project" value="UniProtKB-SubCell"/>
</dbReference>
<reference evidence="11" key="1">
    <citation type="journal article" date="2020" name="mSystems">
        <title>Genome- and Community-Level Interaction Insights into Carbon Utilization and Element Cycling Functions of Hydrothermarchaeota in Hydrothermal Sediment.</title>
        <authorList>
            <person name="Zhou Z."/>
            <person name="Liu Y."/>
            <person name="Xu W."/>
            <person name="Pan J."/>
            <person name="Luo Z.H."/>
            <person name="Li M."/>
        </authorList>
    </citation>
    <scope>NUCLEOTIDE SEQUENCE [LARGE SCALE GENOMIC DNA]</scope>
    <source>
        <strain evidence="11">SpSt-780</strain>
    </source>
</reference>
<evidence type="ECO:0000256" key="3">
    <source>
        <dbReference type="ARBA" id="ARBA00019010"/>
    </source>
</evidence>
<evidence type="ECO:0000256" key="8">
    <source>
        <dbReference type="ARBA" id="ARBA00022840"/>
    </source>
</evidence>
<evidence type="ECO:0000256" key="6">
    <source>
        <dbReference type="ARBA" id="ARBA00022723"/>
    </source>
</evidence>
<evidence type="ECO:0000256" key="2">
    <source>
        <dbReference type="ARBA" id="ARBA00007599"/>
    </source>
</evidence>
<dbReference type="PANTHER" id="PTHR33540:SF2">
    <property type="entry name" value="TRNA THREONYLCARBAMOYLADENOSINE BIOSYNTHESIS PROTEIN TSAE"/>
    <property type="match status" value="1"/>
</dbReference>
<keyword evidence="4" id="KW-0963">Cytoplasm</keyword>
<dbReference type="GO" id="GO:0005524">
    <property type="term" value="F:ATP binding"/>
    <property type="evidence" value="ECO:0007669"/>
    <property type="project" value="UniProtKB-KW"/>
</dbReference>
<gene>
    <name evidence="11" type="primary">tsaE</name>
    <name evidence="11" type="ORF">ENV67_02840</name>
</gene>
<dbReference type="GO" id="GO:0016740">
    <property type="term" value="F:transferase activity"/>
    <property type="evidence" value="ECO:0007669"/>
    <property type="project" value="UniProtKB-KW"/>
</dbReference>
<evidence type="ECO:0000256" key="9">
    <source>
        <dbReference type="ARBA" id="ARBA00022842"/>
    </source>
</evidence>
<comment type="similarity">
    <text evidence="2">Belongs to the TsaE family.</text>
</comment>
<keyword evidence="6" id="KW-0479">Metal-binding</keyword>
<keyword evidence="7" id="KW-0547">Nucleotide-binding</keyword>
<keyword evidence="9" id="KW-0460">Magnesium</keyword>
<organism evidence="11">
    <name type="scientific">candidate division WOR-3 bacterium</name>
    <dbReference type="NCBI Taxonomy" id="2052148"/>
    <lineage>
        <taxon>Bacteria</taxon>
        <taxon>Bacteria division WOR-3</taxon>
    </lineage>
</organism>
<accession>A0A7C4Y4K7</accession>
<evidence type="ECO:0000256" key="4">
    <source>
        <dbReference type="ARBA" id="ARBA00022490"/>
    </source>
</evidence>
<name>A0A7C4Y4K7_UNCW3</name>
<evidence type="ECO:0000256" key="7">
    <source>
        <dbReference type="ARBA" id="ARBA00022741"/>
    </source>
</evidence>
<comment type="caution">
    <text evidence="11">The sequence shown here is derived from an EMBL/GenBank/DDBJ whole genome shotgun (WGS) entry which is preliminary data.</text>
</comment>
<keyword evidence="8" id="KW-0067">ATP-binding</keyword>
<dbReference type="SUPFAM" id="SSF52540">
    <property type="entry name" value="P-loop containing nucleoside triphosphate hydrolases"/>
    <property type="match status" value="1"/>
</dbReference>
<keyword evidence="5" id="KW-0819">tRNA processing</keyword>
<dbReference type="PANTHER" id="PTHR33540">
    <property type="entry name" value="TRNA THREONYLCARBAMOYLADENOSINE BIOSYNTHESIS PROTEIN TSAE"/>
    <property type="match status" value="1"/>
</dbReference>
<evidence type="ECO:0000256" key="1">
    <source>
        <dbReference type="ARBA" id="ARBA00004496"/>
    </source>
</evidence>
<dbReference type="NCBIfam" id="TIGR00150">
    <property type="entry name" value="T6A_YjeE"/>
    <property type="match status" value="1"/>
</dbReference>
<keyword evidence="11" id="KW-0808">Transferase</keyword>